<organism evidence="1 2">
    <name type="scientific">Candidatus Acutalibacter ornithocaccae</name>
    <dbReference type="NCBI Taxonomy" id="2838416"/>
    <lineage>
        <taxon>Bacteria</taxon>
        <taxon>Bacillati</taxon>
        <taxon>Bacillota</taxon>
        <taxon>Clostridia</taxon>
        <taxon>Eubacteriales</taxon>
        <taxon>Acutalibacteraceae</taxon>
        <taxon>Acutalibacter</taxon>
    </lineage>
</organism>
<comment type="caution">
    <text evidence="1">The sequence shown here is derived from an EMBL/GenBank/DDBJ whole genome shotgun (WGS) entry which is preliminary data.</text>
</comment>
<reference evidence="1" key="2">
    <citation type="submission" date="2021-04" db="EMBL/GenBank/DDBJ databases">
        <authorList>
            <person name="Gilroy R."/>
        </authorList>
    </citation>
    <scope>NUCLEOTIDE SEQUENCE</scope>
    <source>
        <strain evidence="1">ChiBcolR8-3208</strain>
    </source>
</reference>
<proteinExistence type="predicted"/>
<dbReference type="EMBL" id="DWXZ01000252">
    <property type="protein sequence ID" value="HJB38718.1"/>
    <property type="molecule type" value="Genomic_DNA"/>
</dbReference>
<dbReference type="AlphaFoldDB" id="A0A9D2RZN6"/>
<reference evidence="1" key="1">
    <citation type="journal article" date="2021" name="PeerJ">
        <title>Extensive microbial diversity within the chicken gut microbiome revealed by metagenomics and culture.</title>
        <authorList>
            <person name="Gilroy R."/>
            <person name="Ravi A."/>
            <person name="Getino M."/>
            <person name="Pursley I."/>
            <person name="Horton D.L."/>
            <person name="Alikhan N.F."/>
            <person name="Baker D."/>
            <person name="Gharbi K."/>
            <person name="Hall N."/>
            <person name="Watson M."/>
            <person name="Adriaenssens E.M."/>
            <person name="Foster-Nyarko E."/>
            <person name="Jarju S."/>
            <person name="Secka A."/>
            <person name="Antonio M."/>
            <person name="Oren A."/>
            <person name="Chaudhuri R.R."/>
            <person name="La Ragione R."/>
            <person name="Hildebrand F."/>
            <person name="Pallen M.J."/>
        </authorList>
    </citation>
    <scope>NUCLEOTIDE SEQUENCE</scope>
    <source>
        <strain evidence="1">ChiBcolR8-3208</strain>
    </source>
</reference>
<accession>A0A9D2RZN6</accession>
<name>A0A9D2RZN6_9FIRM</name>
<dbReference type="Proteomes" id="UP000824214">
    <property type="component" value="Unassembled WGS sequence"/>
</dbReference>
<evidence type="ECO:0000313" key="2">
    <source>
        <dbReference type="Proteomes" id="UP000824214"/>
    </source>
</evidence>
<protein>
    <submittedName>
        <fullName evidence="1">Uncharacterized protein</fullName>
    </submittedName>
</protein>
<evidence type="ECO:0000313" key="1">
    <source>
        <dbReference type="EMBL" id="HJB38718.1"/>
    </source>
</evidence>
<gene>
    <name evidence="1" type="ORF">H9942_11740</name>
</gene>
<sequence>MGWFWKKKKKPLFGGSIEPSCSYCQHNSGKQGEVVCALRKAPSPEGGACKKYQYDPLQREPRVAPSLRASQFRPEDFQL</sequence>